<evidence type="ECO:0000313" key="5">
    <source>
        <dbReference type="Proteomes" id="UP000515909"/>
    </source>
</evidence>
<accession>A0A6N8I0Y1</accession>
<keyword evidence="4" id="KW-1185">Reference proteome</keyword>
<evidence type="ECO:0000313" key="3">
    <source>
        <dbReference type="EMBL" id="QNK39732.1"/>
    </source>
</evidence>
<dbReference type="EMBL" id="VWXL01000069">
    <property type="protein sequence ID" value="MVB11692.1"/>
    <property type="molecule type" value="Genomic_DNA"/>
</dbReference>
<dbReference type="KEGG" id="cfem:HCR03_13495"/>
<proteinExistence type="predicted"/>
<name>A0A6N8I0Y1_9FIRM</name>
<keyword evidence="2" id="KW-0808">Transferase</keyword>
<dbReference type="SUPFAM" id="SSF74650">
    <property type="entry name" value="Galactose mutarotase-like"/>
    <property type="match status" value="1"/>
</dbReference>
<reference evidence="2 4" key="1">
    <citation type="submission" date="2019-09" db="EMBL/GenBank/DDBJ databases">
        <title>Genome sequence of Clostridium sp. EA1.</title>
        <authorList>
            <person name="Poehlein A."/>
            <person name="Bengelsdorf F.R."/>
            <person name="Daniel R."/>
        </authorList>
    </citation>
    <scope>NUCLEOTIDE SEQUENCE [LARGE SCALE GENOMIC DNA]</scope>
    <source>
        <strain evidence="2 4">EA1</strain>
    </source>
</reference>
<dbReference type="GO" id="GO:0005975">
    <property type="term" value="P:carbohydrate metabolic process"/>
    <property type="evidence" value="ECO:0007669"/>
    <property type="project" value="InterPro"/>
</dbReference>
<evidence type="ECO:0000313" key="4">
    <source>
        <dbReference type="Proteomes" id="UP000469440"/>
    </source>
</evidence>
<gene>
    <name evidence="2" type="ORF">CAFE_24150</name>
    <name evidence="3" type="ORF">HCR03_13495</name>
</gene>
<evidence type="ECO:0000313" key="2">
    <source>
        <dbReference type="EMBL" id="MVB11692.1"/>
    </source>
</evidence>
<dbReference type="AlphaFoldDB" id="A0A6N8I0Y1"/>
<sequence>MDWIISEEGFERDKIIGNGNKFMTGNGYMGCRGTIEEYRKSEYTGINLAGVYDRHGEQWRETVNAPNPLFTKLFVDGNEISLLSEKPAAHEQSLNIRMGLHRIFRVPAVG</sequence>
<evidence type="ECO:0000259" key="1">
    <source>
        <dbReference type="Pfam" id="PF03636"/>
    </source>
</evidence>
<organism evidence="2 4">
    <name type="scientific">Caproicibacter fermentans</name>
    <dbReference type="NCBI Taxonomy" id="2576756"/>
    <lineage>
        <taxon>Bacteria</taxon>
        <taxon>Bacillati</taxon>
        <taxon>Bacillota</taxon>
        <taxon>Clostridia</taxon>
        <taxon>Eubacteriales</taxon>
        <taxon>Acutalibacteraceae</taxon>
        <taxon>Caproicibacter</taxon>
    </lineage>
</organism>
<dbReference type="InterPro" id="IPR011013">
    <property type="entry name" value="Gal_mutarotase_sf_dom"/>
</dbReference>
<dbReference type="Gene3D" id="2.70.98.40">
    <property type="entry name" value="Glycoside hydrolase, family 65, N-terminal domain"/>
    <property type="match status" value="1"/>
</dbReference>
<reference evidence="3 5" key="2">
    <citation type="submission" date="2020-08" db="EMBL/GenBank/DDBJ databases">
        <title>The isolate Caproiciproducens sp. 7D4C2 produces n-caproate at mildly acidic conditions from hexoses: genome and rBOX comparison with related strains and chain-elongating bacteria.</title>
        <authorList>
            <person name="Esquivel-Elizondo S."/>
            <person name="Bagci C."/>
            <person name="Temovska M."/>
            <person name="Jeon B.S."/>
            <person name="Bessarab I."/>
            <person name="Williams R.B.H."/>
            <person name="Huson D.H."/>
            <person name="Angenent L.T."/>
        </authorList>
    </citation>
    <scope>NUCLEOTIDE SEQUENCE [LARGE SCALE GENOMIC DNA]</scope>
    <source>
        <strain evidence="3 5">7D4C2</strain>
    </source>
</reference>
<keyword evidence="2" id="KW-0328">Glycosyltransferase</keyword>
<dbReference type="RefSeq" id="WP_066643894.1">
    <property type="nucleotide sequence ID" value="NZ_CP060286.1"/>
</dbReference>
<dbReference type="EMBL" id="CP060286">
    <property type="protein sequence ID" value="QNK39732.1"/>
    <property type="molecule type" value="Genomic_DNA"/>
</dbReference>
<dbReference type="Pfam" id="PF03636">
    <property type="entry name" value="Glyco_hydro_65N"/>
    <property type="match status" value="1"/>
</dbReference>
<dbReference type="Proteomes" id="UP000515909">
    <property type="component" value="Chromosome"/>
</dbReference>
<dbReference type="GO" id="GO:0016757">
    <property type="term" value="F:glycosyltransferase activity"/>
    <property type="evidence" value="ECO:0007669"/>
    <property type="project" value="UniProtKB-KW"/>
</dbReference>
<dbReference type="OrthoDB" id="9758855at2"/>
<protein>
    <submittedName>
        <fullName evidence="2">Nigerose phosphorylase</fullName>
        <ecNumber evidence="2">2.4.1.279</ecNumber>
    </submittedName>
</protein>
<accession>A0A7G8T7Z1</accession>
<dbReference type="GO" id="GO:0030246">
    <property type="term" value="F:carbohydrate binding"/>
    <property type="evidence" value="ECO:0007669"/>
    <property type="project" value="InterPro"/>
</dbReference>
<dbReference type="InterPro" id="IPR037018">
    <property type="entry name" value="GH65_N"/>
</dbReference>
<feature type="domain" description="Glycoside hydrolase family 65 N-terminal" evidence="1">
    <location>
        <begin position="7"/>
        <end position="100"/>
    </location>
</feature>
<dbReference type="EC" id="2.4.1.279" evidence="2"/>
<dbReference type="Proteomes" id="UP000469440">
    <property type="component" value="Unassembled WGS sequence"/>
</dbReference>
<dbReference type="InterPro" id="IPR005196">
    <property type="entry name" value="Glyco_hydro_65_N"/>
</dbReference>